<accession>A0A2Z4Q8A4</accession>
<proteinExistence type="predicted"/>
<sequence length="84" mass="9866">MTDYAHKVQRLEIHELVDETKHDLPLVAPDVGQEYMSALYWKMADYLVQEAKILAPEGQVMHLKVQHFHHPDQVAFTVKWEVEL</sequence>
<reference evidence="2" key="1">
    <citation type="submission" date="2018-04" db="EMBL/GenBank/DDBJ databases">
        <authorList>
            <person name="Harrington T."/>
            <person name="Washburn E."/>
            <person name="Bricker J."/>
            <person name="McKinney A."/>
            <person name="Betsko A.J."/>
            <person name="Garlena R.A."/>
            <person name="Russell D.A."/>
            <person name="Pope W.A."/>
            <person name="Jacobs-Sera D."/>
            <person name="Hatfull G.F."/>
        </authorList>
    </citation>
    <scope>NUCLEOTIDE SEQUENCE [LARGE SCALE GENOMIC DNA]</scope>
</reference>
<dbReference type="Proteomes" id="UP000250774">
    <property type="component" value="Segment"/>
</dbReference>
<organism evidence="1 2">
    <name type="scientific">Gordonia phage Suzy</name>
    <dbReference type="NCBI Taxonomy" id="2201430"/>
    <lineage>
        <taxon>Viruses</taxon>
        <taxon>Duplodnaviria</taxon>
        <taxon>Heunggongvirae</taxon>
        <taxon>Uroviricota</taxon>
        <taxon>Caudoviricetes</taxon>
        <taxon>Terapinvirus</taxon>
        <taxon>Terapinvirus suzy</taxon>
    </lineage>
</organism>
<dbReference type="GeneID" id="54993604"/>
<gene>
    <name evidence="1" type="primary">86</name>
    <name evidence="1" type="ORF">PBI_SUZY_86</name>
</gene>
<protein>
    <submittedName>
        <fullName evidence="1">Uncharacterized protein</fullName>
    </submittedName>
</protein>
<evidence type="ECO:0000313" key="1">
    <source>
        <dbReference type="EMBL" id="AWY06190.1"/>
    </source>
</evidence>
<dbReference type="RefSeq" id="YP_009803047.1">
    <property type="nucleotide sequence ID" value="NC_047990.1"/>
</dbReference>
<name>A0A2Z4Q8A4_9CAUD</name>
<dbReference type="KEGG" id="vg:54993604"/>
<keyword evidence="2" id="KW-1185">Reference proteome</keyword>
<evidence type="ECO:0000313" key="2">
    <source>
        <dbReference type="Proteomes" id="UP000250774"/>
    </source>
</evidence>
<dbReference type="EMBL" id="MH271313">
    <property type="protein sequence ID" value="AWY06190.1"/>
    <property type="molecule type" value="Genomic_DNA"/>
</dbReference>